<feature type="compositionally biased region" description="Polar residues" evidence="1">
    <location>
        <begin position="23"/>
        <end position="34"/>
    </location>
</feature>
<dbReference type="AlphaFoldDB" id="A0A3S4PVX2"/>
<dbReference type="Pfam" id="PF11154">
    <property type="entry name" value="DUF2934"/>
    <property type="match status" value="1"/>
</dbReference>
<accession>A0A3S4PVX2</accession>
<evidence type="ECO:0000256" key="1">
    <source>
        <dbReference type="SAM" id="MobiDB-lite"/>
    </source>
</evidence>
<dbReference type="InterPro" id="IPR021327">
    <property type="entry name" value="DUF2934"/>
</dbReference>
<reference evidence="2 3" key="1">
    <citation type="submission" date="2018-12" db="EMBL/GenBank/DDBJ databases">
        <authorList>
            <consortium name="Pathogen Informatics"/>
        </authorList>
    </citation>
    <scope>NUCLEOTIDE SEQUENCE [LARGE SCALE GENOMIC DNA]</scope>
    <source>
        <strain evidence="2 3">NCTC9428</strain>
    </source>
</reference>
<evidence type="ECO:0000313" key="3">
    <source>
        <dbReference type="Proteomes" id="UP000281909"/>
    </source>
</evidence>
<gene>
    <name evidence="2" type="ORF">NCTC9428_03530</name>
</gene>
<proteinExistence type="predicted"/>
<feature type="region of interest" description="Disordered" evidence="1">
    <location>
        <begin position="1"/>
        <end position="57"/>
    </location>
</feature>
<dbReference type="EMBL" id="LR134318">
    <property type="protein sequence ID" value="VEF11903.1"/>
    <property type="molecule type" value="Genomic_DNA"/>
</dbReference>
<sequence>MATVRKNPAASAPVESELKQALPDTTGSPFQSATEGDLVDDDSEMIGAPNAPTAISENDIRQRAYELWESSGRRAGSEDDFWYQAREELQAAFQRGE</sequence>
<dbReference type="Proteomes" id="UP000281909">
    <property type="component" value="Chromosome"/>
</dbReference>
<dbReference type="RefSeq" id="WP_197722573.1">
    <property type="nucleotide sequence ID" value="NZ_LR134318.1"/>
</dbReference>
<organism evidence="2 3">
    <name type="scientific">Pseudomonas fluorescens</name>
    <dbReference type="NCBI Taxonomy" id="294"/>
    <lineage>
        <taxon>Bacteria</taxon>
        <taxon>Pseudomonadati</taxon>
        <taxon>Pseudomonadota</taxon>
        <taxon>Gammaproteobacteria</taxon>
        <taxon>Pseudomonadales</taxon>
        <taxon>Pseudomonadaceae</taxon>
        <taxon>Pseudomonas</taxon>
    </lineage>
</organism>
<name>A0A3S4PVX2_PSEFL</name>
<protein>
    <submittedName>
        <fullName evidence="2">Protein of uncharacterized function (DUF2934)</fullName>
    </submittedName>
</protein>
<evidence type="ECO:0000313" key="2">
    <source>
        <dbReference type="EMBL" id="VEF11903.1"/>
    </source>
</evidence>